<dbReference type="Proteomes" id="UP000326939">
    <property type="component" value="Chromosome 10"/>
</dbReference>
<accession>A0A5N5L9J2</accession>
<evidence type="ECO:0000313" key="1">
    <source>
        <dbReference type="EMBL" id="KAB5538841.1"/>
    </source>
</evidence>
<organism evidence="1 2">
    <name type="scientific">Salix brachista</name>
    <dbReference type="NCBI Taxonomy" id="2182728"/>
    <lineage>
        <taxon>Eukaryota</taxon>
        <taxon>Viridiplantae</taxon>
        <taxon>Streptophyta</taxon>
        <taxon>Embryophyta</taxon>
        <taxon>Tracheophyta</taxon>
        <taxon>Spermatophyta</taxon>
        <taxon>Magnoliopsida</taxon>
        <taxon>eudicotyledons</taxon>
        <taxon>Gunneridae</taxon>
        <taxon>Pentapetalae</taxon>
        <taxon>rosids</taxon>
        <taxon>fabids</taxon>
        <taxon>Malpighiales</taxon>
        <taxon>Salicaceae</taxon>
        <taxon>Saliceae</taxon>
        <taxon>Salix</taxon>
    </lineage>
</organism>
<evidence type="ECO:0000313" key="2">
    <source>
        <dbReference type="Proteomes" id="UP000326939"/>
    </source>
</evidence>
<dbReference type="EMBL" id="VDCV01000010">
    <property type="protein sequence ID" value="KAB5538841.1"/>
    <property type="molecule type" value="Genomic_DNA"/>
</dbReference>
<comment type="caution">
    <text evidence="1">The sequence shown here is derived from an EMBL/GenBank/DDBJ whole genome shotgun (WGS) entry which is preliminary data.</text>
</comment>
<proteinExistence type="predicted"/>
<gene>
    <name evidence="1" type="ORF">DKX38_016374</name>
</gene>
<dbReference type="AlphaFoldDB" id="A0A5N5L9J2"/>
<reference evidence="2" key="1">
    <citation type="journal article" date="2019" name="Gigascience">
        <title>De novo genome assembly of the endangered Acer yangbiense, a plant species with extremely small populations endemic to Yunnan Province, China.</title>
        <authorList>
            <person name="Yang J."/>
            <person name="Wariss H.M."/>
            <person name="Tao L."/>
            <person name="Zhang R."/>
            <person name="Yun Q."/>
            <person name="Hollingsworth P."/>
            <person name="Dao Z."/>
            <person name="Luo G."/>
            <person name="Guo H."/>
            <person name="Ma Y."/>
            <person name="Sun W."/>
        </authorList>
    </citation>
    <scope>NUCLEOTIDE SEQUENCE [LARGE SCALE GENOMIC DNA]</scope>
    <source>
        <strain evidence="2">cv. br00</strain>
    </source>
</reference>
<sequence>MDRRQEVPSSMYQWEDEPVECRRRINFLLKRICTRRLDSEITLISWLQSGICPSQNQVLLQLASRHGVSPAPGPWQILEHCHHCPCQQHHHHGPFPLH</sequence>
<protein>
    <submittedName>
        <fullName evidence="1">Uncharacterized protein</fullName>
    </submittedName>
</protein>
<name>A0A5N5L9J2_9ROSI</name>
<keyword evidence="2" id="KW-1185">Reference proteome</keyword>